<reference evidence="2" key="1">
    <citation type="submission" date="2016-10" db="EMBL/GenBank/DDBJ databases">
        <authorList>
            <person name="Varghese N."/>
            <person name="Submissions S."/>
        </authorList>
    </citation>
    <scope>NUCLEOTIDE SEQUENCE [LARGE SCALE GENOMIC DNA]</scope>
    <source>
        <strain evidence="2">CGMCC 1.3703</strain>
    </source>
</reference>
<keyword evidence="2" id="KW-1185">Reference proteome</keyword>
<organism evidence="1 2">
    <name type="scientific">Halobacillus aidingensis</name>
    <dbReference type="NCBI Taxonomy" id="240303"/>
    <lineage>
        <taxon>Bacteria</taxon>
        <taxon>Bacillati</taxon>
        <taxon>Bacillota</taxon>
        <taxon>Bacilli</taxon>
        <taxon>Bacillales</taxon>
        <taxon>Bacillaceae</taxon>
        <taxon>Halobacillus</taxon>
    </lineage>
</organism>
<dbReference type="Proteomes" id="UP000198860">
    <property type="component" value="Unassembled WGS sequence"/>
</dbReference>
<proteinExistence type="predicted"/>
<dbReference type="AlphaFoldDB" id="A0A1H0VSU3"/>
<name>A0A1H0VSU3_HALAD</name>
<dbReference type="EMBL" id="FNIZ01000042">
    <property type="protein sequence ID" value="SDP81288.1"/>
    <property type="molecule type" value="Genomic_DNA"/>
</dbReference>
<protein>
    <submittedName>
        <fullName evidence="1">Uncharacterized protein</fullName>
    </submittedName>
</protein>
<sequence length="29" mass="3049">MAKVLIAGEAVGKYASLQPDLVTEGITSW</sequence>
<dbReference type="STRING" id="240303.SAMN05421677_1425"/>
<evidence type="ECO:0000313" key="1">
    <source>
        <dbReference type="EMBL" id="SDP81288.1"/>
    </source>
</evidence>
<evidence type="ECO:0000313" key="2">
    <source>
        <dbReference type="Proteomes" id="UP000198860"/>
    </source>
</evidence>
<gene>
    <name evidence="1" type="ORF">SAMN05421677_1425</name>
</gene>
<accession>A0A1H0VSU3</accession>